<dbReference type="EMBL" id="CAXJRC010000044">
    <property type="protein sequence ID" value="CAL2108311.1"/>
    <property type="molecule type" value="Genomic_DNA"/>
</dbReference>
<name>A0ABP1FG40_9FLAO</name>
<dbReference type="InterPro" id="IPR016181">
    <property type="entry name" value="Acyl_CoA_acyltransferase"/>
</dbReference>
<dbReference type="SUPFAM" id="SSF55729">
    <property type="entry name" value="Acyl-CoA N-acyltransferases (Nat)"/>
    <property type="match status" value="1"/>
</dbReference>
<dbReference type="Proteomes" id="UP001497602">
    <property type="component" value="Unassembled WGS sequence"/>
</dbReference>
<dbReference type="PANTHER" id="PTHR42791:SF1">
    <property type="entry name" value="N-ACETYLTRANSFERASE DOMAIN-CONTAINING PROTEIN"/>
    <property type="match status" value="1"/>
</dbReference>
<evidence type="ECO:0000313" key="2">
    <source>
        <dbReference type="Proteomes" id="UP001497602"/>
    </source>
</evidence>
<dbReference type="InterPro" id="IPR052523">
    <property type="entry name" value="Trichothecene_AcTrans"/>
</dbReference>
<accession>A0ABP1FG40</accession>
<evidence type="ECO:0000313" key="1">
    <source>
        <dbReference type="EMBL" id="CAL2108311.1"/>
    </source>
</evidence>
<organism evidence="1 2">
    <name type="scientific">Tenacibaculum vairaonense</name>
    <dbReference type="NCBI Taxonomy" id="3137860"/>
    <lineage>
        <taxon>Bacteria</taxon>
        <taxon>Pseudomonadati</taxon>
        <taxon>Bacteroidota</taxon>
        <taxon>Flavobacteriia</taxon>
        <taxon>Flavobacteriales</taxon>
        <taxon>Flavobacteriaceae</taxon>
        <taxon>Tenacibaculum</taxon>
    </lineage>
</organism>
<keyword evidence="2" id="KW-1185">Reference proteome</keyword>
<dbReference type="PANTHER" id="PTHR42791">
    <property type="entry name" value="GNAT FAMILY ACETYLTRANSFERASE"/>
    <property type="match status" value="1"/>
</dbReference>
<reference evidence="1 2" key="1">
    <citation type="submission" date="2024-05" db="EMBL/GenBank/DDBJ databases">
        <authorList>
            <person name="Duchaud E."/>
        </authorList>
    </citation>
    <scope>NUCLEOTIDE SEQUENCE [LARGE SCALE GENOMIC DNA]</scope>
    <source>
        <strain evidence="1">Ena-SAMPLE-TAB-13-05-2024-13:56:06:370-140305</strain>
    </source>
</reference>
<comment type="caution">
    <text evidence="1">The sequence shown here is derived from an EMBL/GenBank/DDBJ whole genome shotgun (WGS) entry which is preliminary data.</text>
</comment>
<sequence length="192" mass="22633">MLKATVSDKNQIVTILCDAFEEITIPNSINFVVKQDQYRKKRLKVLMEYLVDTTFLFGDIYLSASKNTCLLIQYPHLKKTTFKTILFDLRLAFKCIGIFRIFKVLKREIVLNKCHIKEPHIHPIIMATKNNNKGKGSGYRLIKQVLEKYQSNKLPIIIETTTLENIKLYEHFGFSIFKKTNQFDYPLYFLRK</sequence>
<dbReference type="Gene3D" id="3.40.630.30">
    <property type="match status" value="1"/>
</dbReference>
<dbReference type="RefSeq" id="WP_348739897.1">
    <property type="nucleotide sequence ID" value="NZ_CAXJRC010000044.1"/>
</dbReference>
<protein>
    <submittedName>
        <fullName evidence="1">Acetyltransferase (GNAT) family protein</fullName>
    </submittedName>
</protein>
<proteinExistence type="predicted"/>
<gene>
    <name evidence="1" type="ORF">T190115A13A_70084</name>
</gene>